<keyword evidence="1" id="KW-1133">Transmembrane helix</keyword>
<evidence type="ECO:0000313" key="3">
    <source>
        <dbReference type="Proteomes" id="UP000076929"/>
    </source>
</evidence>
<sequence length="121" mass="12465">MDSSASSVAMLLFSVVLVAVVCVAITCMAAQGKIDRNSSVGIRTRRTQASDAAWQDGHAAALPLVNNIAWVAAITVLLAIVAQIAFSEPWGILTALAGMAVEIIVLLFAVKAANKAAKAAM</sequence>
<dbReference type="RefSeq" id="WP_066569482.1">
    <property type="nucleotide sequence ID" value="NZ_CP015622.1"/>
</dbReference>
<evidence type="ECO:0000313" key="2">
    <source>
        <dbReference type="EMBL" id="ANE05262.1"/>
    </source>
</evidence>
<keyword evidence="1" id="KW-0812">Transmembrane</keyword>
<evidence type="ECO:0008006" key="4">
    <source>
        <dbReference type="Google" id="ProtNLM"/>
    </source>
</evidence>
<feature type="transmembrane region" description="Helical" evidence="1">
    <location>
        <begin position="6"/>
        <end position="30"/>
    </location>
</feature>
<dbReference type="AlphaFoldDB" id="A0A172QX23"/>
<dbReference type="InterPro" id="IPR025962">
    <property type="entry name" value="SdpI/YhfL"/>
</dbReference>
<gene>
    <name evidence="2" type="ORF">ccrud_03860</name>
</gene>
<organism evidence="2 3">
    <name type="scientific">Corynebacterium crudilactis</name>
    <dbReference type="NCBI Taxonomy" id="1652495"/>
    <lineage>
        <taxon>Bacteria</taxon>
        <taxon>Bacillati</taxon>
        <taxon>Actinomycetota</taxon>
        <taxon>Actinomycetes</taxon>
        <taxon>Mycobacteriales</taxon>
        <taxon>Corynebacteriaceae</taxon>
        <taxon>Corynebacterium</taxon>
    </lineage>
</organism>
<proteinExistence type="predicted"/>
<dbReference type="Pfam" id="PF13630">
    <property type="entry name" value="SdpI"/>
    <property type="match status" value="1"/>
</dbReference>
<dbReference type="Proteomes" id="UP000076929">
    <property type="component" value="Chromosome"/>
</dbReference>
<evidence type="ECO:0000256" key="1">
    <source>
        <dbReference type="SAM" id="Phobius"/>
    </source>
</evidence>
<dbReference type="OrthoDB" id="4481397at2"/>
<feature type="transmembrane region" description="Helical" evidence="1">
    <location>
        <begin position="92"/>
        <end position="113"/>
    </location>
</feature>
<keyword evidence="3" id="KW-1185">Reference proteome</keyword>
<feature type="transmembrane region" description="Helical" evidence="1">
    <location>
        <begin position="68"/>
        <end position="86"/>
    </location>
</feature>
<reference evidence="2 3" key="1">
    <citation type="submission" date="2016-05" db="EMBL/GenBank/DDBJ databases">
        <title>Complete genome sequence of Corynebacterium crudilactis, a new Corynebacterium species isolated from raw cow's milk.</title>
        <authorList>
            <person name="Christian R."/>
            <person name="Zimmermann J."/>
            <person name="Lipski A."/>
            <person name="Kalinowski J."/>
        </authorList>
    </citation>
    <scope>NUCLEOTIDE SEQUENCE [LARGE SCALE GENOMIC DNA]</scope>
    <source>
        <strain evidence="2 3">JZ16</strain>
    </source>
</reference>
<accession>A0A172QX23</accession>
<dbReference type="KEGG" id="ccjz:ccrud_03860"/>
<keyword evidence="1" id="KW-0472">Membrane</keyword>
<protein>
    <recommendedName>
        <fullName evidence="4">SdpI family protein</fullName>
    </recommendedName>
</protein>
<dbReference type="EMBL" id="CP015622">
    <property type="protein sequence ID" value="ANE05262.1"/>
    <property type="molecule type" value="Genomic_DNA"/>
</dbReference>
<name>A0A172QX23_9CORY</name>